<dbReference type="GO" id="GO:0016887">
    <property type="term" value="F:ATP hydrolysis activity"/>
    <property type="evidence" value="ECO:0007669"/>
    <property type="project" value="InterPro"/>
</dbReference>
<feature type="transmembrane region" description="Helical" evidence="10">
    <location>
        <begin position="47"/>
        <end position="65"/>
    </location>
</feature>
<dbReference type="Gene3D" id="3.40.50.1000">
    <property type="entry name" value="HAD superfamily/HAD-like"/>
    <property type="match status" value="1"/>
</dbReference>
<accession>A0A0G1X641</accession>
<evidence type="ECO:0000259" key="13">
    <source>
        <dbReference type="Pfam" id="PF00690"/>
    </source>
</evidence>
<keyword evidence="5" id="KW-0547">Nucleotide-binding</keyword>
<dbReference type="InterPro" id="IPR001757">
    <property type="entry name" value="P_typ_ATPase"/>
</dbReference>
<dbReference type="PRINTS" id="PR00120">
    <property type="entry name" value="HATPASE"/>
</dbReference>
<dbReference type="Gene3D" id="1.20.1110.10">
    <property type="entry name" value="Calcium-transporting ATPase, transmembrane domain"/>
    <property type="match status" value="1"/>
</dbReference>
<dbReference type="InterPro" id="IPR059000">
    <property type="entry name" value="ATPase_P-type_domA"/>
</dbReference>
<dbReference type="GO" id="GO:0005524">
    <property type="term" value="F:ATP binding"/>
    <property type="evidence" value="ECO:0007669"/>
    <property type="project" value="UniProtKB-KW"/>
</dbReference>
<evidence type="ECO:0000256" key="6">
    <source>
        <dbReference type="ARBA" id="ARBA00022840"/>
    </source>
</evidence>
<evidence type="ECO:0000256" key="10">
    <source>
        <dbReference type="SAM" id="Phobius"/>
    </source>
</evidence>
<evidence type="ECO:0000256" key="3">
    <source>
        <dbReference type="ARBA" id="ARBA00022475"/>
    </source>
</evidence>
<feature type="transmembrane region" description="Helical" evidence="10">
    <location>
        <begin position="241"/>
        <end position="266"/>
    </location>
</feature>
<keyword evidence="3" id="KW-1003">Cell membrane</keyword>
<evidence type="ECO:0000256" key="2">
    <source>
        <dbReference type="ARBA" id="ARBA00005675"/>
    </source>
</evidence>
<dbReference type="InterPro" id="IPR036412">
    <property type="entry name" value="HAD-like_sf"/>
</dbReference>
<keyword evidence="4 10" id="KW-0812">Transmembrane</keyword>
<dbReference type="EMBL" id="LCRB01000006">
    <property type="protein sequence ID" value="KKW26456.1"/>
    <property type="molecule type" value="Genomic_DNA"/>
</dbReference>
<dbReference type="GO" id="GO:0005886">
    <property type="term" value="C:plasma membrane"/>
    <property type="evidence" value="ECO:0007669"/>
    <property type="project" value="UniProtKB-SubCell"/>
</dbReference>
<feature type="transmembrane region" description="Helical" evidence="10">
    <location>
        <begin position="713"/>
        <end position="733"/>
    </location>
</feature>
<keyword evidence="6" id="KW-0067">ATP-binding</keyword>
<proteinExistence type="inferred from homology"/>
<evidence type="ECO:0000256" key="1">
    <source>
        <dbReference type="ARBA" id="ARBA00004651"/>
    </source>
</evidence>
<dbReference type="SFLD" id="SFLDF00027">
    <property type="entry name" value="p-type_atpase"/>
    <property type="match status" value="1"/>
</dbReference>
<keyword evidence="8 10" id="KW-1133">Transmembrane helix</keyword>
<keyword evidence="9 10" id="KW-0472">Membrane</keyword>
<evidence type="ECO:0000256" key="4">
    <source>
        <dbReference type="ARBA" id="ARBA00022692"/>
    </source>
</evidence>
<feature type="domain" description="P-type ATPase A" evidence="11">
    <location>
        <begin position="81"/>
        <end position="191"/>
    </location>
</feature>
<feature type="domain" description="Cation-transporting P-type ATPase N-terminal" evidence="13">
    <location>
        <begin position="2"/>
        <end position="40"/>
    </location>
</feature>
<dbReference type="Pfam" id="PF00690">
    <property type="entry name" value="Cation_ATPase_N"/>
    <property type="match status" value="1"/>
</dbReference>
<dbReference type="InterPro" id="IPR050510">
    <property type="entry name" value="Cation_transp_ATPase_P-type"/>
</dbReference>
<evidence type="ECO:0000313" key="14">
    <source>
        <dbReference type="EMBL" id="KKW26456.1"/>
    </source>
</evidence>
<feature type="transmembrane region" description="Helical" evidence="10">
    <location>
        <begin position="808"/>
        <end position="828"/>
    </location>
</feature>
<dbReference type="SUPFAM" id="SSF56784">
    <property type="entry name" value="HAD-like"/>
    <property type="match status" value="1"/>
</dbReference>
<evidence type="ECO:0000259" key="11">
    <source>
        <dbReference type="Pfam" id="PF00122"/>
    </source>
</evidence>
<comment type="caution">
    <text evidence="14">The sequence shown here is derived from an EMBL/GenBank/DDBJ whole genome shotgun (WGS) entry which is preliminary data.</text>
</comment>
<protein>
    <submittedName>
        <fullName evidence="14">ATPase, P-type (Transporting), HAD superfamily, subfamily IC</fullName>
    </submittedName>
</protein>
<evidence type="ECO:0000256" key="8">
    <source>
        <dbReference type="ARBA" id="ARBA00022989"/>
    </source>
</evidence>
<comment type="subcellular location">
    <subcellularLocation>
        <location evidence="1">Cell membrane</location>
        <topology evidence="1">Multi-pass membrane protein</topology>
    </subcellularLocation>
</comment>
<dbReference type="SFLD" id="SFLDS00003">
    <property type="entry name" value="Haloacid_Dehalogenase"/>
    <property type="match status" value="1"/>
</dbReference>
<feature type="transmembrane region" description="Helical" evidence="10">
    <location>
        <begin position="20"/>
        <end position="41"/>
    </location>
</feature>
<dbReference type="InterPro" id="IPR023298">
    <property type="entry name" value="ATPase_P-typ_TM_dom_sf"/>
</dbReference>
<dbReference type="Pfam" id="PF00689">
    <property type="entry name" value="Cation_ATPase_C"/>
    <property type="match status" value="1"/>
</dbReference>
<evidence type="ECO:0000256" key="9">
    <source>
        <dbReference type="ARBA" id="ARBA00023136"/>
    </source>
</evidence>
<evidence type="ECO:0000259" key="12">
    <source>
        <dbReference type="Pfam" id="PF00689"/>
    </source>
</evidence>
<dbReference type="SUPFAM" id="SSF81653">
    <property type="entry name" value="Calcium ATPase, transduction domain A"/>
    <property type="match status" value="1"/>
</dbReference>
<dbReference type="PRINTS" id="PR00119">
    <property type="entry name" value="CATATPASE"/>
</dbReference>
<dbReference type="AlphaFoldDB" id="A0A0G1X641"/>
<dbReference type="InterPro" id="IPR008250">
    <property type="entry name" value="ATPase_P-typ_transduc_dom_A_sf"/>
</dbReference>
<gene>
    <name evidence="14" type="ORF">VF00_C0006G0010</name>
</gene>
<evidence type="ECO:0000256" key="7">
    <source>
        <dbReference type="ARBA" id="ARBA00022967"/>
    </source>
</evidence>
<dbReference type="InterPro" id="IPR004014">
    <property type="entry name" value="ATPase_P-typ_cation-transptr_N"/>
</dbReference>
<evidence type="ECO:0000256" key="5">
    <source>
        <dbReference type="ARBA" id="ARBA00022741"/>
    </source>
</evidence>
<name>A0A0G1X641_UNCK3</name>
<dbReference type="Gene3D" id="2.70.150.10">
    <property type="entry name" value="Calcium-transporting ATPase, cytoplasmic transduction domain A"/>
    <property type="match status" value="1"/>
</dbReference>
<dbReference type="PANTHER" id="PTHR43294">
    <property type="entry name" value="SODIUM/POTASSIUM-TRANSPORTING ATPASE SUBUNIT ALPHA"/>
    <property type="match status" value="1"/>
</dbReference>
<dbReference type="InterPro" id="IPR023299">
    <property type="entry name" value="ATPase_P-typ_cyto_dom_N"/>
</dbReference>
<feature type="transmembrane region" description="Helical" evidence="10">
    <location>
        <begin position="675"/>
        <end position="693"/>
    </location>
</feature>
<organism evidence="14 15">
    <name type="scientific">candidate division Kazan bacterium GW2011_GWB1_52_7</name>
    <dbReference type="NCBI Taxonomy" id="1620414"/>
    <lineage>
        <taxon>Bacteria</taxon>
        <taxon>Bacteria division Kazan-3B-28</taxon>
    </lineage>
</organism>
<dbReference type="Gene3D" id="3.40.1110.10">
    <property type="entry name" value="Calcium-transporting ATPase, cytoplasmic domain N"/>
    <property type="match status" value="1"/>
</dbReference>
<reference evidence="14 15" key="1">
    <citation type="journal article" date="2015" name="Nature">
        <title>rRNA introns, odd ribosomes, and small enigmatic genomes across a large radiation of phyla.</title>
        <authorList>
            <person name="Brown C.T."/>
            <person name="Hug L.A."/>
            <person name="Thomas B.C."/>
            <person name="Sharon I."/>
            <person name="Castelle C.J."/>
            <person name="Singh A."/>
            <person name="Wilkins M.J."/>
            <person name="Williams K.H."/>
            <person name="Banfield J.F."/>
        </authorList>
    </citation>
    <scope>NUCLEOTIDE SEQUENCE [LARGE SCALE GENOMIC DNA]</scope>
</reference>
<dbReference type="InterPro" id="IPR044492">
    <property type="entry name" value="P_typ_ATPase_HD_dom"/>
</dbReference>
<dbReference type="SUPFAM" id="SSF81660">
    <property type="entry name" value="Metal cation-transporting ATPase, ATP-binding domain N"/>
    <property type="match status" value="1"/>
</dbReference>
<dbReference type="SFLD" id="SFLDG00002">
    <property type="entry name" value="C1.7:_P-type_atpase_like"/>
    <property type="match status" value="1"/>
</dbReference>
<sequence>MKEFGKNTLLSEIRFKTLRLLLSQFKNFFVVLLILASALSFRFESATNGFVLLGVVVLNVMVSFLQERKAEKTLEKLRKIYPAQVSVRRDGKELSILPEDLVVGDIVILREGESISADLRLLTADDLKVDQAVLTGESTPAEKDVRPLSEGTGLADRFNIAYVGTLVESGSGEGVVIKIGRETEFAKIAAFAQEQEERSLLLERIAHLGVWLTGFAGALALLIFILGLWRGLEIFHLINFAIAVFVSAVPESLPTTTTLALALTALRLSRRKALVRHLPTAETLSGINVFAFDKTGTLTLNEMSVAKIFLPEGVLLDVTGTGFSSTGLVKEGGRNISQERYPGLLAFAEAGARAATADILPAEDGKGQWLVKGDPTEASFLILADKLGMKVEKEEPVQTYAFTSARRMGSRIFEEAGELKVFVLGAPEEILPRCQLSGEEQARFLAKAQELAHAGYRILAVATKPLKEKDLIQQEVEADLTFLGLGGLLDQPKEKVAKTFSALKKAGIEPIIITGDHPGTALAVANAAGLNVSPKEMLSGEQVEGMSDEELLRVIKNIVIFARISPTQKHRLVGLFKSLGLRVAVSGDGVNDAPALKKADVGVVMGKKGTDVSKEAADLVILDDDIETVLPAIYEARALYDNIKKFFTFLLSGNFEELLIIAAALILGLPQPFTTLQILWVNFVTDALPAFALAYRVRQAPPRDLGRAMIKPIILYSIFLGFVALIGEALLFVDYLPDIARARTMIFTGAVLFELFIVFSIHTSLAFWKKLFTNKYLVAAFLISFALQLAVLYTPWLSNIMETVPLRLVDWALIGVFIASSLAVVEFVKWLDRAGIVKAAK</sequence>
<dbReference type="SUPFAM" id="SSF81665">
    <property type="entry name" value="Calcium ATPase, transmembrane domain M"/>
    <property type="match status" value="1"/>
</dbReference>
<evidence type="ECO:0000313" key="15">
    <source>
        <dbReference type="Proteomes" id="UP000034913"/>
    </source>
</evidence>
<dbReference type="NCBIfam" id="TIGR01494">
    <property type="entry name" value="ATPase_P-type"/>
    <property type="match status" value="3"/>
</dbReference>
<dbReference type="InterPro" id="IPR023214">
    <property type="entry name" value="HAD_sf"/>
</dbReference>
<keyword evidence="7" id="KW-1278">Translocase</keyword>
<feature type="transmembrane region" description="Helical" evidence="10">
    <location>
        <begin position="745"/>
        <end position="768"/>
    </location>
</feature>
<dbReference type="Pfam" id="PF00122">
    <property type="entry name" value="E1-E2_ATPase"/>
    <property type="match status" value="1"/>
</dbReference>
<dbReference type="Pfam" id="PF13246">
    <property type="entry name" value="Cation_ATPase"/>
    <property type="match status" value="1"/>
</dbReference>
<dbReference type="InterPro" id="IPR006068">
    <property type="entry name" value="ATPase_P-typ_cation-transptr_C"/>
</dbReference>
<feature type="transmembrane region" description="Helical" evidence="10">
    <location>
        <begin position="775"/>
        <end position="796"/>
    </location>
</feature>
<dbReference type="Proteomes" id="UP000034913">
    <property type="component" value="Unassembled WGS sequence"/>
</dbReference>
<dbReference type="InterPro" id="IPR018303">
    <property type="entry name" value="ATPase_P-typ_P_site"/>
</dbReference>
<dbReference type="PROSITE" id="PS00154">
    <property type="entry name" value="ATPASE_E1_E2"/>
    <property type="match status" value="1"/>
</dbReference>
<feature type="domain" description="Cation-transporting P-type ATPase C-terminal" evidence="12">
    <location>
        <begin position="670"/>
        <end position="831"/>
    </location>
</feature>
<comment type="similarity">
    <text evidence="2">Belongs to the cation transport ATPase (P-type) (TC 3.A.3) family. Type IIA subfamily.</text>
</comment>
<feature type="transmembrane region" description="Helical" evidence="10">
    <location>
        <begin position="208"/>
        <end position="229"/>
    </location>
</feature>
<feature type="transmembrane region" description="Helical" evidence="10">
    <location>
        <begin position="646"/>
        <end position="669"/>
    </location>
</feature>
<dbReference type="PANTHER" id="PTHR43294:SF21">
    <property type="entry name" value="CATION TRANSPORTING ATPASE"/>
    <property type="match status" value="1"/>
</dbReference>